<dbReference type="EMBL" id="CAJJDM010000113">
    <property type="protein sequence ID" value="CAD8099823.1"/>
    <property type="molecule type" value="Genomic_DNA"/>
</dbReference>
<keyword evidence="2" id="KW-1185">Reference proteome</keyword>
<dbReference type="Proteomes" id="UP000688137">
    <property type="component" value="Unassembled WGS sequence"/>
</dbReference>
<dbReference type="AlphaFoldDB" id="A0A8S1PAU5"/>
<comment type="caution">
    <text evidence="1">The sequence shown here is derived from an EMBL/GenBank/DDBJ whole genome shotgun (WGS) entry which is preliminary data.</text>
</comment>
<proteinExistence type="predicted"/>
<reference evidence="1" key="1">
    <citation type="submission" date="2021-01" db="EMBL/GenBank/DDBJ databases">
        <authorList>
            <consortium name="Genoscope - CEA"/>
            <person name="William W."/>
        </authorList>
    </citation>
    <scope>NUCLEOTIDE SEQUENCE</scope>
</reference>
<protein>
    <submittedName>
        <fullName evidence="1">Uncharacterized protein</fullName>
    </submittedName>
</protein>
<evidence type="ECO:0000313" key="1">
    <source>
        <dbReference type="EMBL" id="CAD8099823.1"/>
    </source>
</evidence>
<name>A0A8S1PAU5_PARPR</name>
<evidence type="ECO:0000313" key="2">
    <source>
        <dbReference type="Proteomes" id="UP000688137"/>
    </source>
</evidence>
<accession>A0A8S1PAU5</accession>
<organism evidence="1 2">
    <name type="scientific">Paramecium primaurelia</name>
    <dbReference type="NCBI Taxonomy" id="5886"/>
    <lineage>
        <taxon>Eukaryota</taxon>
        <taxon>Sar</taxon>
        <taxon>Alveolata</taxon>
        <taxon>Ciliophora</taxon>
        <taxon>Intramacronucleata</taxon>
        <taxon>Oligohymenophorea</taxon>
        <taxon>Peniculida</taxon>
        <taxon>Parameciidae</taxon>
        <taxon>Paramecium</taxon>
    </lineage>
</organism>
<sequence>MRISNNYSHPQQQKLIKERKLKKHRYQYQKIMLFSTFQQTTPQLKYNLSA</sequence>
<gene>
    <name evidence="1" type="ORF">PPRIM_AZ9-3.1.T1100159</name>
</gene>